<accession>A0ABY7N8G7</accession>
<protein>
    <recommendedName>
        <fullName evidence="4">Mobilization protein</fullName>
    </recommendedName>
</protein>
<keyword evidence="2" id="KW-0614">Plasmid</keyword>
<organism evidence="2 3">
    <name type="scientific">Alcaligenes faecalis</name>
    <dbReference type="NCBI Taxonomy" id="511"/>
    <lineage>
        <taxon>Bacteria</taxon>
        <taxon>Pseudomonadati</taxon>
        <taxon>Pseudomonadota</taxon>
        <taxon>Betaproteobacteria</taxon>
        <taxon>Burkholderiales</taxon>
        <taxon>Alcaligenaceae</taxon>
        <taxon>Alcaligenes</taxon>
    </lineage>
</organism>
<evidence type="ECO:0008006" key="4">
    <source>
        <dbReference type="Google" id="ProtNLM"/>
    </source>
</evidence>
<geneLocation type="plasmid" evidence="2 3">
    <name>pNY11312-NR</name>
</geneLocation>
<dbReference type="EMBL" id="CP096917">
    <property type="protein sequence ID" value="WBM40438.1"/>
    <property type="molecule type" value="Genomic_DNA"/>
</dbReference>
<reference evidence="2 3" key="1">
    <citation type="submission" date="2022-05" db="EMBL/GenBank/DDBJ databases">
        <title>Complete sequence of strain NY11312.</title>
        <authorList>
            <person name="Zhou D."/>
        </authorList>
    </citation>
    <scope>NUCLEOTIDE SEQUENCE [LARGE SCALE GENOMIC DNA]</scope>
    <source>
        <strain evidence="2 3">NY11312</strain>
        <plasmid evidence="2 3">pNY11312-NR</plasmid>
    </source>
</reference>
<evidence type="ECO:0000313" key="3">
    <source>
        <dbReference type="Proteomes" id="UP001211866"/>
    </source>
</evidence>
<keyword evidence="3" id="KW-1185">Reference proteome</keyword>
<name>A0ABY7N8G7_ALCFA</name>
<dbReference type="Proteomes" id="UP001211866">
    <property type="component" value="Plasmid pNY11312-NR"/>
</dbReference>
<gene>
    <name evidence="2" type="ORF">M2J83_21160</name>
</gene>
<evidence type="ECO:0000313" key="2">
    <source>
        <dbReference type="EMBL" id="WBM40438.1"/>
    </source>
</evidence>
<feature type="coiled-coil region" evidence="1">
    <location>
        <begin position="10"/>
        <end position="37"/>
    </location>
</feature>
<dbReference type="RefSeq" id="WP_270120483.1">
    <property type="nucleotide sequence ID" value="NZ_CP096917.1"/>
</dbReference>
<evidence type="ECO:0000256" key="1">
    <source>
        <dbReference type="SAM" id="Coils"/>
    </source>
</evidence>
<sequence>MTEKTTLPEKQKLQDKIQKMQAKLRAIEAREKEKEAKKLAKAKDDLFKVLVDLGLSGVEPAKLKSFLSQHKASLLGTPQAITQPVQSEQS</sequence>
<proteinExistence type="predicted"/>
<keyword evidence="1" id="KW-0175">Coiled coil</keyword>